<dbReference type="InterPro" id="IPR010131">
    <property type="entry name" value="MdtP/NodT-like"/>
</dbReference>
<proteinExistence type="predicted"/>
<dbReference type="AlphaFoldDB" id="A0A1J5S861"/>
<dbReference type="EMBL" id="MLJW01000060">
    <property type="protein sequence ID" value="OIR04131.1"/>
    <property type="molecule type" value="Genomic_DNA"/>
</dbReference>
<gene>
    <name evidence="1" type="ORF">GALL_138620</name>
</gene>
<dbReference type="SUPFAM" id="SSF56954">
    <property type="entry name" value="Outer membrane efflux proteins (OEP)"/>
    <property type="match status" value="1"/>
</dbReference>
<dbReference type="Gene3D" id="1.20.1600.10">
    <property type="entry name" value="Outer membrane efflux proteins (OEP)"/>
    <property type="match status" value="1"/>
</dbReference>
<dbReference type="InterPro" id="IPR003423">
    <property type="entry name" value="OMP_efflux"/>
</dbReference>
<dbReference type="PANTHER" id="PTHR30203:SF24">
    <property type="entry name" value="BLR4935 PROTEIN"/>
    <property type="match status" value="1"/>
</dbReference>
<evidence type="ECO:0000313" key="1">
    <source>
        <dbReference type="EMBL" id="OIR04131.1"/>
    </source>
</evidence>
<protein>
    <submittedName>
        <fullName evidence="1">Outer membrane efflux protein</fullName>
    </submittedName>
</protein>
<accession>A0A1J5S861</accession>
<organism evidence="1">
    <name type="scientific">mine drainage metagenome</name>
    <dbReference type="NCBI Taxonomy" id="410659"/>
    <lineage>
        <taxon>unclassified sequences</taxon>
        <taxon>metagenomes</taxon>
        <taxon>ecological metagenomes</taxon>
    </lineage>
</organism>
<dbReference type="Pfam" id="PF02321">
    <property type="entry name" value="OEP"/>
    <property type="match status" value="1"/>
</dbReference>
<dbReference type="PANTHER" id="PTHR30203">
    <property type="entry name" value="OUTER MEMBRANE CATION EFFLUX PROTEIN"/>
    <property type="match status" value="1"/>
</dbReference>
<sequence length="471" mass="50099">MHSTPDAASSLHRISRAVGAGAPLGIASLLLLLTGCALTPSPAERAQSRGVTAVGDAIRSSSDVEPVHPPGPGSSPEVYLRFALLHRPEVAAAYDQWRASVYAIAPERALPNPKITFQADITDTLKSLMPGFMVDLLGPKKRIVMTREAVARSEVAHRMYLATLVSVTDSLRRSWTDLVAIDRSIALRNQMTGLMQRLTAATQASYETGRGAMTLEPQTDSIDASRKLALEIANLRDQQAAARSRFKAALGLAPGAPDPAWPSTSFTGAALPDDATLWTRILAENPELATLRSAVDMADASIGVAAVAGTPDFSAGLMADLKMNPLLYRPTASLSLPIWRERIHAILEAAKSRHSAAVETLDARQLSLAADLAGSLARLRSASRTIRYLDASAFPKIDRDLASGEAAYGTGAGGIDRLIQLRLMRLELATQRVEAERQRDLAFADVVSLAAGDLGTAPALTPRVSPHSSQS</sequence>
<name>A0A1J5S861_9ZZZZ</name>
<dbReference type="GO" id="GO:0015562">
    <property type="term" value="F:efflux transmembrane transporter activity"/>
    <property type="evidence" value="ECO:0007669"/>
    <property type="project" value="InterPro"/>
</dbReference>
<reference evidence="1" key="1">
    <citation type="submission" date="2016-10" db="EMBL/GenBank/DDBJ databases">
        <title>Sequence of Gallionella enrichment culture.</title>
        <authorList>
            <person name="Poehlein A."/>
            <person name="Muehling M."/>
            <person name="Daniel R."/>
        </authorList>
    </citation>
    <scope>NUCLEOTIDE SEQUENCE</scope>
</reference>
<comment type="caution">
    <text evidence="1">The sequence shown here is derived from an EMBL/GenBank/DDBJ whole genome shotgun (WGS) entry which is preliminary data.</text>
</comment>